<dbReference type="GO" id="GO:0016020">
    <property type="term" value="C:membrane"/>
    <property type="evidence" value="ECO:0007669"/>
    <property type="project" value="UniProtKB-SubCell"/>
</dbReference>
<keyword evidence="9" id="KW-1185">Reference proteome</keyword>
<dbReference type="EMBL" id="JARYMX010000003">
    <property type="protein sequence ID" value="KAJ9554983.1"/>
    <property type="molecule type" value="Genomic_DNA"/>
</dbReference>
<dbReference type="InterPro" id="IPR013525">
    <property type="entry name" value="ABC2_TM"/>
</dbReference>
<accession>A0AA38T5Y5</accession>
<organism evidence="8 9">
    <name type="scientific">Centaurea solstitialis</name>
    <name type="common">yellow star-thistle</name>
    <dbReference type="NCBI Taxonomy" id="347529"/>
    <lineage>
        <taxon>Eukaryota</taxon>
        <taxon>Viridiplantae</taxon>
        <taxon>Streptophyta</taxon>
        <taxon>Embryophyta</taxon>
        <taxon>Tracheophyta</taxon>
        <taxon>Spermatophyta</taxon>
        <taxon>Magnoliopsida</taxon>
        <taxon>eudicotyledons</taxon>
        <taxon>Gunneridae</taxon>
        <taxon>Pentapetalae</taxon>
        <taxon>asterids</taxon>
        <taxon>campanulids</taxon>
        <taxon>Asterales</taxon>
        <taxon>Asteraceae</taxon>
        <taxon>Carduoideae</taxon>
        <taxon>Cardueae</taxon>
        <taxon>Centaureinae</taxon>
        <taxon>Centaurea</taxon>
    </lineage>
</organism>
<dbReference type="Proteomes" id="UP001172457">
    <property type="component" value="Chromosome 3"/>
</dbReference>
<evidence type="ECO:0000256" key="2">
    <source>
        <dbReference type="ARBA" id="ARBA00022448"/>
    </source>
</evidence>
<dbReference type="InterPro" id="IPR050352">
    <property type="entry name" value="ABCG_transporters"/>
</dbReference>
<evidence type="ECO:0000259" key="7">
    <source>
        <dbReference type="Pfam" id="PF01061"/>
    </source>
</evidence>
<comment type="caution">
    <text evidence="8">The sequence shown here is derived from an EMBL/GenBank/DDBJ whole genome shotgun (WGS) entry which is preliminary data.</text>
</comment>
<proteinExistence type="predicted"/>
<evidence type="ECO:0000256" key="1">
    <source>
        <dbReference type="ARBA" id="ARBA00004141"/>
    </source>
</evidence>
<feature type="domain" description="ABC-2 type transporter transmembrane" evidence="7">
    <location>
        <begin position="70"/>
        <end position="216"/>
    </location>
</feature>
<protein>
    <recommendedName>
        <fullName evidence="7">ABC-2 type transporter transmembrane domain-containing protein</fullName>
    </recommendedName>
</protein>
<keyword evidence="2" id="KW-0813">Transport</keyword>
<keyword evidence="4 6" id="KW-1133">Transmembrane helix</keyword>
<name>A0AA38T5Y5_9ASTR</name>
<feature type="transmembrane region" description="Helical" evidence="6">
    <location>
        <begin position="87"/>
        <end position="108"/>
    </location>
</feature>
<dbReference type="Pfam" id="PF01061">
    <property type="entry name" value="ABC2_membrane"/>
    <property type="match status" value="1"/>
</dbReference>
<evidence type="ECO:0000256" key="5">
    <source>
        <dbReference type="ARBA" id="ARBA00023136"/>
    </source>
</evidence>
<dbReference type="AlphaFoldDB" id="A0AA38T5Y5"/>
<keyword evidence="5 6" id="KW-0472">Membrane</keyword>
<feature type="transmembrane region" description="Helical" evidence="6">
    <location>
        <begin position="174"/>
        <end position="194"/>
    </location>
</feature>
<keyword evidence="3 6" id="KW-0812">Transmembrane</keyword>
<evidence type="ECO:0000256" key="6">
    <source>
        <dbReference type="SAM" id="Phobius"/>
    </source>
</evidence>
<evidence type="ECO:0000256" key="3">
    <source>
        <dbReference type="ARBA" id="ARBA00022692"/>
    </source>
</evidence>
<evidence type="ECO:0000313" key="8">
    <source>
        <dbReference type="EMBL" id="KAJ9554983.1"/>
    </source>
</evidence>
<evidence type="ECO:0000256" key="4">
    <source>
        <dbReference type="ARBA" id="ARBA00022989"/>
    </source>
</evidence>
<evidence type="ECO:0000313" key="9">
    <source>
        <dbReference type="Proteomes" id="UP001172457"/>
    </source>
</evidence>
<gene>
    <name evidence="8" type="ORF">OSB04_009597</name>
</gene>
<reference evidence="8" key="1">
    <citation type="submission" date="2023-03" db="EMBL/GenBank/DDBJ databases">
        <title>Chromosome-scale reference genome and RAD-based genetic map of yellow starthistle (Centaurea solstitialis) reveal putative structural variation and QTLs associated with invader traits.</title>
        <authorList>
            <person name="Reatini B."/>
            <person name="Cang F.A."/>
            <person name="Jiang Q."/>
            <person name="Mckibben M.T.W."/>
            <person name="Barker M.S."/>
            <person name="Rieseberg L.H."/>
            <person name="Dlugosch K.M."/>
        </authorList>
    </citation>
    <scope>NUCLEOTIDE SEQUENCE</scope>
    <source>
        <strain evidence="8">CAN-66</strain>
        <tissue evidence="8">Leaf</tissue>
    </source>
</reference>
<dbReference type="PANTHER" id="PTHR48041">
    <property type="entry name" value="ABC TRANSPORTER G FAMILY MEMBER 28"/>
    <property type="match status" value="1"/>
</dbReference>
<feature type="transmembrane region" description="Helical" evidence="6">
    <location>
        <begin position="124"/>
        <end position="146"/>
    </location>
</feature>
<dbReference type="PANTHER" id="PTHR48041:SF38">
    <property type="entry name" value="PLEIOTROPIC DRUG RESISTANCE PROTEIN PDR_CDR"/>
    <property type="match status" value="1"/>
</dbReference>
<feature type="transmembrane region" description="Helical" evidence="6">
    <location>
        <begin position="200"/>
        <end position="221"/>
    </location>
</feature>
<dbReference type="GO" id="GO:0140359">
    <property type="term" value="F:ABC-type transporter activity"/>
    <property type="evidence" value="ECO:0007669"/>
    <property type="project" value="InterPro"/>
</dbReference>
<comment type="subcellular location">
    <subcellularLocation>
        <location evidence="1">Membrane</location>
        <topology evidence="1">Multi-pass membrane protein</topology>
    </subcellularLocation>
</comment>
<sequence length="236" mass="27181">MNPADFLLDLANGNMNDIYVPFELDDRYLVEVCTTNIAEETKKRLTIRTSADQDNKSQSMNQKWGASWGEQYSILLRRGFKERRHDYLSWLRITQVIATAVVLGLLLWQTNVHSPKDLKNQADLLFFIAVFWAFFPVFTAIFTFPLERAMLNKERATNMHRLSAYFMARTTSDLPLDLLLPLLFISIVYFMVGLRASAKSFFLTMLTVFLCVVAAQCPLLTCQSMSILNIFLKHIS</sequence>